<protein>
    <submittedName>
        <fullName evidence="1">Uncharacterized protein</fullName>
    </submittedName>
</protein>
<dbReference type="EMBL" id="CP115168">
    <property type="protein sequence ID" value="WDA60756.1"/>
    <property type="molecule type" value="Genomic_DNA"/>
</dbReference>
<evidence type="ECO:0000313" key="2">
    <source>
        <dbReference type="Proteomes" id="UP001217044"/>
    </source>
</evidence>
<evidence type="ECO:0000313" key="1">
    <source>
        <dbReference type="EMBL" id="WDA60756.1"/>
    </source>
</evidence>
<gene>
    <name evidence="1" type="ORF">M8445_18160</name>
</gene>
<proteinExistence type="predicted"/>
<keyword evidence="1" id="KW-0614">Plasmid</keyword>
<name>A0ABY7V7A3_9DEIO</name>
<dbReference type="Proteomes" id="UP001217044">
    <property type="component" value="Plasmid pDATS03"/>
</dbReference>
<sequence length="383" mass="40430">MLSLQLPLDWAEPVRLAALPADLGALDALHALRAGVNVRERVQVLLCLCATHLHRGEGGLAVRWADEALALTRSQRLARDLRGEALVWAATAARVEGLYASAQALADAALRTRAAQSGSDQGGAGTPLRVRALLARAAARRLSGDPWGSLSDTHAAQEAQRTQAGEVAVTLVWMALDPASTASRAATLAGQVSGALRARLAWTLAEHALRGGAQEEAQRWLKEALASPFAQEEARTCPLAVSAAGGALPRTPAARTVQVLTLTRRGLLDGLRFVPVPGDGRMLAVLAFLIDAGPSHWERLADAVLGTGSREALYGQVRHHLSVTRQILGHPGAVTSRQGIVTLDPGIHWSCDALTGGPHSGAWLPNVHGWWVDERRAALALQG</sequence>
<organism evidence="1 2">
    <name type="scientific">Deinococcus aquaticus</name>
    <dbReference type="NCBI Taxonomy" id="328692"/>
    <lineage>
        <taxon>Bacteria</taxon>
        <taxon>Thermotogati</taxon>
        <taxon>Deinococcota</taxon>
        <taxon>Deinococci</taxon>
        <taxon>Deinococcales</taxon>
        <taxon>Deinococcaceae</taxon>
        <taxon>Deinococcus</taxon>
    </lineage>
</organism>
<reference evidence="1 2" key="1">
    <citation type="submission" date="2022-12" db="EMBL/GenBank/DDBJ databases">
        <title>Genome Sequence of Deinococcus aquaticus Type Strain PB314.</title>
        <authorList>
            <person name="Albert C."/>
            <person name="Hill J."/>
            <person name="Boren L."/>
            <person name="Scholz-Ng S."/>
            <person name="Fatema N."/>
            <person name="Grosso R."/>
            <person name="Soboslay E."/>
            <person name="Tuohy J."/>
        </authorList>
    </citation>
    <scope>NUCLEOTIDE SEQUENCE [LARGE SCALE GENOMIC DNA]</scope>
    <source>
        <strain evidence="1 2">PB-314</strain>
        <plasmid evidence="1 2">pDATS03</plasmid>
    </source>
</reference>
<keyword evidence="2" id="KW-1185">Reference proteome</keyword>
<dbReference type="RefSeq" id="WP_273991503.1">
    <property type="nucleotide sequence ID" value="NZ_BAABQT010000024.1"/>
</dbReference>
<geneLocation type="plasmid" evidence="1 2">
    <name>pDATS03</name>
</geneLocation>
<accession>A0ABY7V7A3</accession>